<dbReference type="SMART" id="SM00421">
    <property type="entry name" value="HTH_LUXR"/>
    <property type="match status" value="1"/>
</dbReference>
<name>A0A1H2LCM7_9ACTN</name>
<dbReference type="Gene3D" id="1.10.10.10">
    <property type="entry name" value="Winged helix-like DNA-binding domain superfamily/Winged helix DNA-binding domain"/>
    <property type="match status" value="1"/>
</dbReference>
<evidence type="ECO:0000259" key="3">
    <source>
        <dbReference type="PROSITE" id="PS50043"/>
    </source>
</evidence>
<evidence type="ECO:0000313" key="6">
    <source>
        <dbReference type="Proteomes" id="UP000182977"/>
    </source>
</evidence>
<keyword evidence="1 5" id="KW-0238">DNA-binding</keyword>
<dbReference type="InterPro" id="IPR039420">
    <property type="entry name" value="WalR-like"/>
</dbReference>
<dbReference type="PROSITE" id="PS00622">
    <property type="entry name" value="HTH_LUXR_1"/>
    <property type="match status" value="1"/>
</dbReference>
<dbReference type="InterPro" id="IPR011006">
    <property type="entry name" value="CheY-like_superfamily"/>
</dbReference>
<dbReference type="SMART" id="SM00448">
    <property type="entry name" value="REC"/>
    <property type="match status" value="1"/>
</dbReference>
<keyword evidence="2" id="KW-0597">Phosphoprotein</keyword>
<dbReference type="PRINTS" id="PR00038">
    <property type="entry name" value="HTHLUXR"/>
</dbReference>
<dbReference type="Pfam" id="PF00196">
    <property type="entry name" value="GerE"/>
    <property type="match status" value="1"/>
</dbReference>
<dbReference type="RefSeq" id="WP_046770754.1">
    <property type="nucleotide sequence ID" value="NZ_LBMC01000032.1"/>
</dbReference>
<feature type="domain" description="Response regulatory" evidence="4">
    <location>
        <begin position="13"/>
        <end position="129"/>
    </location>
</feature>
<dbReference type="GO" id="GO:0006355">
    <property type="term" value="P:regulation of DNA-templated transcription"/>
    <property type="evidence" value="ECO:0007669"/>
    <property type="project" value="InterPro"/>
</dbReference>
<proteinExistence type="predicted"/>
<protein>
    <submittedName>
        <fullName evidence="5">DNA-binding response regulator, NarL/FixJ family, contains REC and HTH domains</fullName>
    </submittedName>
</protein>
<dbReference type="AlphaFoldDB" id="A0A1H2LCM7"/>
<dbReference type="InterPro" id="IPR036388">
    <property type="entry name" value="WH-like_DNA-bd_sf"/>
</dbReference>
<evidence type="ECO:0000313" key="5">
    <source>
        <dbReference type="EMBL" id="SDU78592.1"/>
    </source>
</evidence>
<dbReference type="InterPro" id="IPR016032">
    <property type="entry name" value="Sig_transdc_resp-reg_C-effctor"/>
</dbReference>
<dbReference type="GO" id="GO:0000160">
    <property type="term" value="P:phosphorelay signal transduction system"/>
    <property type="evidence" value="ECO:0007669"/>
    <property type="project" value="InterPro"/>
</dbReference>
<dbReference type="Proteomes" id="UP000182977">
    <property type="component" value="Chromosome I"/>
</dbReference>
<dbReference type="PANTHER" id="PTHR43214">
    <property type="entry name" value="TWO-COMPONENT RESPONSE REGULATOR"/>
    <property type="match status" value="1"/>
</dbReference>
<dbReference type="GO" id="GO:0003677">
    <property type="term" value="F:DNA binding"/>
    <property type="evidence" value="ECO:0007669"/>
    <property type="project" value="UniProtKB-KW"/>
</dbReference>
<keyword evidence="6" id="KW-1185">Reference proteome</keyword>
<dbReference type="SUPFAM" id="SSF46894">
    <property type="entry name" value="C-terminal effector domain of the bipartite response regulators"/>
    <property type="match status" value="1"/>
</dbReference>
<evidence type="ECO:0000259" key="4">
    <source>
        <dbReference type="PROSITE" id="PS50110"/>
    </source>
</evidence>
<evidence type="ECO:0000256" key="1">
    <source>
        <dbReference type="ARBA" id="ARBA00023125"/>
    </source>
</evidence>
<accession>A0A1H2LCM7</accession>
<dbReference type="PROSITE" id="PS50110">
    <property type="entry name" value="RESPONSE_REGULATORY"/>
    <property type="match status" value="1"/>
</dbReference>
<gene>
    <name evidence="5" type="ORF">SAMN04488563_5818</name>
</gene>
<dbReference type="InterPro" id="IPR000792">
    <property type="entry name" value="Tscrpt_reg_LuxR_C"/>
</dbReference>
<dbReference type="CDD" id="cd06170">
    <property type="entry name" value="LuxR_C_like"/>
    <property type="match status" value="1"/>
</dbReference>
<evidence type="ECO:0000256" key="2">
    <source>
        <dbReference type="PROSITE-ProRule" id="PRU00169"/>
    </source>
</evidence>
<dbReference type="Pfam" id="PF00072">
    <property type="entry name" value="Response_reg"/>
    <property type="match status" value="1"/>
</dbReference>
<feature type="domain" description="HTH luxR-type" evidence="3">
    <location>
        <begin position="140"/>
        <end position="205"/>
    </location>
</feature>
<dbReference type="Gene3D" id="3.40.50.2300">
    <property type="match status" value="1"/>
</dbReference>
<feature type="modified residue" description="4-aspartylphosphate" evidence="2">
    <location>
        <position position="64"/>
    </location>
</feature>
<dbReference type="PROSITE" id="PS50043">
    <property type="entry name" value="HTH_LUXR_2"/>
    <property type="match status" value="1"/>
</dbReference>
<dbReference type="OrthoDB" id="2878275at2"/>
<dbReference type="SUPFAM" id="SSF52172">
    <property type="entry name" value="CheY-like"/>
    <property type="match status" value="1"/>
</dbReference>
<dbReference type="InterPro" id="IPR001789">
    <property type="entry name" value="Sig_transdc_resp-reg_receiver"/>
</dbReference>
<organism evidence="5 6">
    <name type="scientific">Jiangella alkaliphila</name>
    <dbReference type="NCBI Taxonomy" id="419479"/>
    <lineage>
        <taxon>Bacteria</taxon>
        <taxon>Bacillati</taxon>
        <taxon>Actinomycetota</taxon>
        <taxon>Actinomycetes</taxon>
        <taxon>Jiangellales</taxon>
        <taxon>Jiangellaceae</taxon>
        <taxon>Jiangella</taxon>
    </lineage>
</organism>
<sequence>MTPELAAPPDCLSVLVVDDHAVFAEALGLALDAGPGTRCAGVAHGVTDALRLAERTPFDVAIVDHHLPGESGLRLVGPLLETRPAARVVMLTAYPRADLAADALAAGAAAFLAKESPLAEIVAAVRDATPERPVVAALAEPPGHGGLTPREHEVLRLLAQGHDARHIARTCGLSIHTVRDHIKAVLAKLQARTQLEAVVTAARRGLVDLEQV</sequence>
<reference evidence="6" key="1">
    <citation type="submission" date="2016-10" db="EMBL/GenBank/DDBJ databases">
        <authorList>
            <person name="Varghese N."/>
            <person name="Submissions S."/>
        </authorList>
    </citation>
    <scope>NUCLEOTIDE SEQUENCE [LARGE SCALE GENOMIC DNA]</scope>
    <source>
        <strain evidence="6">DSM 45079</strain>
    </source>
</reference>
<dbReference type="EMBL" id="LT629791">
    <property type="protein sequence ID" value="SDU78592.1"/>
    <property type="molecule type" value="Genomic_DNA"/>
</dbReference>
<dbReference type="PANTHER" id="PTHR43214:SF42">
    <property type="entry name" value="TRANSCRIPTIONAL REGULATORY PROTEIN DESR"/>
    <property type="match status" value="1"/>
</dbReference>
<dbReference type="STRING" id="419479.SAMN04488563_5818"/>